<feature type="compositionally biased region" description="Polar residues" evidence="1">
    <location>
        <begin position="1"/>
        <end position="13"/>
    </location>
</feature>
<protein>
    <submittedName>
        <fullName evidence="2">Uncharacterized protein</fullName>
    </submittedName>
</protein>
<evidence type="ECO:0000313" key="3">
    <source>
        <dbReference type="Proteomes" id="UP001215280"/>
    </source>
</evidence>
<dbReference type="Proteomes" id="UP001215280">
    <property type="component" value="Unassembled WGS sequence"/>
</dbReference>
<reference evidence="2" key="1">
    <citation type="submission" date="2023-03" db="EMBL/GenBank/DDBJ databases">
        <title>Massive genome expansion in bonnet fungi (Mycena s.s.) driven by repeated elements and novel gene families across ecological guilds.</title>
        <authorList>
            <consortium name="Lawrence Berkeley National Laboratory"/>
            <person name="Harder C.B."/>
            <person name="Miyauchi S."/>
            <person name="Viragh M."/>
            <person name="Kuo A."/>
            <person name="Thoen E."/>
            <person name="Andreopoulos B."/>
            <person name="Lu D."/>
            <person name="Skrede I."/>
            <person name="Drula E."/>
            <person name="Henrissat B."/>
            <person name="Morin E."/>
            <person name="Kohler A."/>
            <person name="Barry K."/>
            <person name="LaButti K."/>
            <person name="Morin E."/>
            <person name="Salamov A."/>
            <person name="Lipzen A."/>
            <person name="Mereny Z."/>
            <person name="Hegedus B."/>
            <person name="Baldrian P."/>
            <person name="Stursova M."/>
            <person name="Weitz H."/>
            <person name="Taylor A."/>
            <person name="Grigoriev I.V."/>
            <person name="Nagy L.G."/>
            <person name="Martin F."/>
            <person name="Kauserud H."/>
        </authorList>
    </citation>
    <scope>NUCLEOTIDE SEQUENCE</scope>
    <source>
        <strain evidence="2">CBHHK188m</strain>
    </source>
</reference>
<organism evidence="2 3">
    <name type="scientific">Mycena maculata</name>
    <dbReference type="NCBI Taxonomy" id="230809"/>
    <lineage>
        <taxon>Eukaryota</taxon>
        <taxon>Fungi</taxon>
        <taxon>Dikarya</taxon>
        <taxon>Basidiomycota</taxon>
        <taxon>Agaricomycotina</taxon>
        <taxon>Agaricomycetes</taxon>
        <taxon>Agaricomycetidae</taxon>
        <taxon>Agaricales</taxon>
        <taxon>Marasmiineae</taxon>
        <taxon>Mycenaceae</taxon>
        <taxon>Mycena</taxon>
    </lineage>
</organism>
<name>A0AAD7IJP9_9AGAR</name>
<dbReference type="EMBL" id="JARJLG010000107">
    <property type="protein sequence ID" value="KAJ7744438.1"/>
    <property type="molecule type" value="Genomic_DNA"/>
</dbReference>
<comment type="caution">
    <text evidence="2">The sequence shown here is derived from an EMBL/GenBank/DDBJ whole genome shotgun (WGS) entry which is preliminary data.</text>
</comment>
<proteinExistence type="predicted"/>
<evidence type="ECO:0000313" key="2">
    <source>
        <dbReference type="EMBL" id="KAJ7744438.1"/>
    </source>
</evidence>
<accession>A0AAD7IJP9</accession>
<keyword evidence="3" id="KW-1185">Reference proteome</keyword>
<feature type="region of interest" description="Disordered" evidence="1">
    <location>
        <begin position="1"/>
        <end position="20"/>
    </location>
</feature>
<sequence length="199" mass="21978">MRARHSASTAQTSRDVRGKDPLVAPVCPAKAAQWFVSAHAQMTRVPLGCHFNAVLAAWIRVEAASKFEHGPMNLPSRRRPTHVGTWIGGARGTRGTADPKVTDAAAYARQWQTWWDGLQPEWRKKEKDGKWSTKEYGAGGNEWGPLTQWGVNGTLSIVASLYFWGCAVPGDAELEAQWEAAVLDVAWALEGLAIFYEKF</sequence>
<gene>
    <name evidence="2" type="ORF">DFH07DRAFT_749474</name>
</gene>
<dbReference type="AlphaFoldDB" id="A0AAD7IJP9"/>
<evidence type="ECO:0000256" key="1">
    <source>
        <dbReference type="SAM" id="MobiDB-lite"/>
    </source>
</evidence>